<sequence length="222" mass="25463">MDEEDEVTDIRAQVFHNTVREYIIFLLLFLLLYLGSYAVIVRFRRRDREDLYSSDDDEILVYRISLWLCTFSLAVAVGAALLLPISIASNEVLLLYPNSYYVKWLNSSLIQGLWNQIFLFSNLSLFVFLPFAYLFTESSGFFGHKKGIVARAYETFTVFSLLAFVVLGLAYVLSALFDSEKSGILSFLNLSSVHLPFLYSCVSFLGVLFLLGEYQNVKVIRR</sequence>
<evidence type="ECO:0000256" key="1">
    <source>
        <dbReference type="ARBA" id="ARBA00010487"/>
    </source>
</evidence>
<keyword evidence="2" id="KW-1133">Transmembrane helix</keyword>
<dbReference type="InParanoid" id="A0A7R8V446"/>
<proteinExistence type="inferred from homology"/>
<accession>A0A7R8V446</accession>
<keyword evidence="2" id="KW-0812">Transmembrane</keyword>
<feature type="transmembrane region" description="Helical" evidence="2">
    <location>
        <begin position="22"/>
        <end position="43"/>
    </location>
</feature>
<dbReference type="OrthoDB" id="5596951at2759"/>
<gene>
    <name evidence="3" type="ORF">HERILL_LOCUS14863</name>
</gene>
<organism evidence="3 4">
    <name type="scientific">Hermetia illucens</name>
    <name type="common">Black soldier fly</name>
    <dbReference type="NCBI Taxonomy" id="343691"/>
    <lineage>
        <taxon>Eukaryota</taxon>
        <taxon>Metazoa</taxon>
        <taxon>Ecdysozoa</taxon>
        <taxon>Arthropoda</taxon>
        <taxon>Hexapoda</taxon>
        <taxon>Insecta</taxon>
        <taxon>Pterygota</taxon>
        <taxon>Neoptera</taxon>
        <taxon>Endopterygota</taxon>
        <taxon>Diptera</taxon>
        <taxon>Brachycera</taxon>
        <taxon>Stratiomyomorpha</taxon>
        <taxon>Stratiomyidae</taxon>
        <taxon>Hermetiinae</taxon>
        <taxon>Hermetia</taxon>
    </lineage>
</organism>
<keyword evidence="4" id="KW-1185">Reference proteome</keyword>
<dbReference type="PRINTS" id="PR01692">
    <property type="entry name" value="LIPOCALINIMR"/>
</dbReference>
<feature type="transmembrane region" description="Helical" evidence="2">
    <location>
        <begin position="64"/>
        <end position="87"/>
    </location>
</feature>
<dbReference type="Pfam" id="PF04791">
    <property type="entry name" value="LMBR1"/>
    <property type="match status" value="1"/>
</dbReference>
<dbReference type="PANTHER" id="PTHR12625:SF0">
    <property type="entry name" value="PROTEIN LILIPOD"/>
    <property type="match status" value="1"/>
</dbReference>
<dbReference type="AlphaFoldDB" id="A0A7R8V446"/>
<keyword evidence="2" id="KW-0472">Membrane</keyword>
<feature type="transmembrane region" description="Helical" evidence="2">
    <location>
        <begin position="113"/>
        <end position="135"/>
    </location>
</feature>
<evidence type="ECO:0000256" key="2">
    <source>
        <dbReference type="SAM" id="Phobius"/>
    </source>
</evidence>
<dbReference type="EMBL" id="LR899014">
    <property type="protein sequence ID" value="CAD7092506.1"/>
    <property type="molecule type" value="Genomic_DNA"/>
</dbReference>
<protein>
    <submittedName>
        <fullName evidence="3">Uncharacterized protein</fullName>
    </submittedName>
</protein>
<dbReference type="GO" id="GO:0005886">
    <property type="term" value="C:plasma membrane"/>
    <property type="evidence" value="ECO:0007669"/>
    <property type="project" value="TreeGrafter"/>
</dbReference>
<dbReference type="GO" id="GO:0004888">
    <property type="term" value="F:transmembrane signaling receptor activity"/>
    <property type="evidence" value="ECO:0007669"/>
    <property type="project" value="TreeGrafter"/>
</dbReference>
<name>A0A7R8V446_HERIL</name>
<dbReference type="GO" id="GO:0007165">
    <property type="term" value="P:signal transduction"/>
    <property type="evidence" value="ECO:0007669"/>
    <property type="project" value="TreeGrafter"/>
</dbReference>
<comment type="similarity">
    <text evidence="1">Belongs to the LIMR family.</text>
</comment>
<dbReference type="InterPro" id="IPR006876">
    <property type="entry name" value="LMBR1-like_membr_prot"/>
</dbReference>
<evidence type="ECO:0000313" key="3">
    <source>
        <dbReference type="EMBL" id="CAD7092506.1"/>
    </source>
</evidence>
<evidence type="ECO:0000313" key="4">
    <source>
        <dbReference type="Proteomes" id="UP000594454"/>
    </source>
</evidence>
<dbReference type="PANTHER" id="PTHR12625">
    <property type="entry name" value="LIPOCALIN-1 INTERACTING MEMBRANE RECEPTOR LIMR"/>
    <property type="match status" value="1"/>
</dbReference>
<dbReference type="InterPro" id="IPR008075">
    <property type="entry name" value="LIMR"/>
</dbReference>
<feature type="transmembrane region" description="Helical" evidence="2">
    <location>
        <begin position="197"/>
        <end position="214"/>
    </location>
</feature>
<dbReference type="Proteomes" id="UP000594454">
    <property type="component" value="Chromosome 6"/>
</dbReference>
<feature type="transmembrane region" description="Helical" evidence="2">
    <location>
        <begin position="156"/>
        <end position="177"/>
    </location>
</feature>
<reference evidence="3 4" key="1">
    <citation type="submission" date="2020-11" db="EMBL/GenBank/DDBJ databases">
        <authorList>
            <person name="Wallbank WR R."/>
            <person name="Pardo Diaz C."/>
            <person name="Kozak K."/>
            <person name="Martin S."/>
            <person name="Jiggins C."/>
            <person name="Moest M."/>
            <person name="Warren A I."/>
            <person name="Generalovic N T."/>
            <person name="Byers J.R.P. K."/>
            <person name="Montejo-Kovacevich G."/>
            <person name="Yen C E."/>
        </authorList>
    </citation>
    <scope>NUCLEOTIDE SEQUENCE [LARGE SCALE GENOMIC DNA]</scope>
</reference>